<dbReference type="Gene3D" id="3.60.10.10">
    <property type="entry name" value="Endonuclease/exonuclease/phosphatase"/>
    <property type="match status" value="1"/>
</dbReference>
<dbReference type="InterPro" id="IPR036691">
    <property type="entry name" value="Endo/exonu/phosph_ase_sf"/>
</dbReference>
<sequence>MTCRVDNLTADTLFFTAVYAANTAEERNDMWIELLDIQSSLSLVDQSWIVGGDFNEITHPAEHSDPSVSIITLSMSVLNSCLSQLEIRDLRYHGARFTWSNKCPEDPIAKKLDRALINEAWLDSFPRSLAQFLAPDISNHTPCCITLDFPLPLADTKPFKFFNYLTAHPDFMSLVVEAWICTENEIHSLYLLSVKLKELKRELKRLNKEKNSQIQKRVSETNNLFNDAQVLSLQQPNSVNFAAEKKILAKLNLLKKVEEEYFRQLSRINWLKSGDLNTSYFHKVAKARKAFNSITIMIGLNGFEATSPEAIGNLAVAHFHTILGPQTPRTTLAMI</sequence>
<dbReference type="Proteomes" id="UP001295469">
    <property type="component" value="Chromosome C04"/>
</dbReference>
<accession>A0A816K3H0</accession>
<dbReference type="PANTHER" id="PTHR33710">
    <property type="entry name" value="BNAC02G09200D PROTEIN"/>
    <property type="match status" value="1"/>
</dbReference>
<name>A0A816K3H0_BRANA</name>
<evidence type="ECO:0000313" key="2">
    <source>
        <dbReference type="EMBL" id="CAF1860846.1"/>
    </source>
</evidence>
<feature type="non-terminal residue" evidence="2">
    <location>
        <position position="335"/>
    </location>
</feature>
<dbReference type="AlphaFoldDB" id="A0A816K3H0"/>
<reference evidence="2" key="1">
    <citation type="submission" date="2021-01" db="EMBL/GenBank/DDBJ databases">
        <authorList>
            <consortium name="Genoscope - CEA"/>
            <person name="William W."/>
        </authorList>
    </citation>
    <scope>NUCLEOTIDE SEQUENCE</scope>
</reference>
<feature type="coiled-coil region" evidence="1">
    <location>
        <begin position="189"/>
        <end position="216"/>
    </location>
</feature>
<proteinExistence type="predicted"/>
<protein>
    <submittedName>
        <fullName evidence="2">(rape) hypothetical protein</fullName>
    </submittedName>
</protein>
<organism evidence="2">
    <name type="scientific">Brassica napus</name>
    <name type="common">Rape</name>
    <dbReference type="NCBI Taxonomy" id="3708"/>
    <lineage>
        <taxon>Eukaryota</taxon>
        <taxon>Viridiplantae</taxon>
        <taxon>Streptophyta</taxon>
        <taxon>Embryophyta</taxon>
        <taxon>Tracheophyta</taxon>
        <taxon>Spermatophyta</taxon>
        <taxon>Magnoliopsida</taxon>
        <taxon>eudicotyledons</taxon>
        <taxon>Gunneridae</taxon>
        <taxon>Pentapetalae</taxon>
        <taxon>rosids</taxon>
        <taxon>malvids</taxon>
        <taxon>Brassicales</taxon>
        <taxon>Brassicaceae</taxon>
        <taxon>Brassiceae</taxon>
        <taxon>Brassica</taxon>
    </lineage>
</organism>
<dbReference type="PANTHER" id="PTHR33710:SF77">
    <property type="entry name" value="DNASE I-LIKE SUPERFAMILY PROTEIN"/>
    <property type="match status" value="1"/>
</dbReference>
<evidence type="ECO:0000256" key="1">
    <source>
        <dbReference type="SAM" id="Coils"/>
    </source>
</evidence>
<dbReference type="EMBL" id="HG994368">
    <property type="protein sequence ID" value="CAF1860846.1"/>
    <property type="molecule type" value="Genomic_DNA"/>
</dbReference>
<dbReference type="SUPFAM" id="SSF56219">
    <property type="entry name" value="DNase I-like"/>
    <property type="match status" value="1"/>
</dbReference>
<gene>
    <name evidence="2" type="ORF">DARMORV10_C04P52240.1</name>
</gene>
<keyword evidence="1" id="KW-0175">Coiled coil</keyword>